<dbReference type="InterPro" id="IPR041711">
    <property type="entry name" value="Met-tRNA-FMT_N"/>
</dbReference>
<feature type="domain" description="Formyl transferase N-terminal" evidence="6">
    <location>
        <begin position="3"/>
        <end position="180"/>
    </location>
</feature>
<feature type="binding site" evidence="5">
    <location>
        <begin position="110"/>
        <end position="113"/>
    </location>
    <ligand>
        <name>(6S)-5,6,7,8-tetrahydrofolate</name>
        <dbReference type="ChEBI" id="CHEBI:57453"/>
    </ligand>
</feature>
<evidence type="ECO:0000259" key="6">
    <source>
        <dbReference type="Pfam" id="PF00551"/>
    </source>
</evidence>
<feature type="domain" description="Formyl transferase C-terminal" evidence="7">
    <location>
        <begin position="204"/>
        <end position="301"/>
    </location>
</feature>
<dbReference type="InterPro" id="IPR002376">
    <property type="entry name" value="Formyl_transf_N"/>
</dbReference>
<dbReference type="Proteomes" id="UP000315283">
    <property type="component" value="Unassembled WGS sequence"/>
</dbReference>
<dbReference type="PANTHER" id="PTHR11138:SF5">
    <property type="entry name" value="METHIONYL-TRNA FORMYLTRANSFERASE, MITOCHONDRIAL"/>
    <property type="match status" value="1"/>
</dbReference>
<comment type="catalytic activity">
    <reaction evidence="5">
        <text>L-methionyl-tRNA(fMet) + (6R)-10-formyltetrahydrofolate = N-formyl-L-methionyl-tRNA(fMet) + (6S)-5,6,7,8-tetrahydrofolate + H(+)</text>
        <dbReference type="Rhea" id="RHEA:24380"/>
        <dbReference type="Rhea" id="RHEA-COMP:9952"/>
        <dbReference type="Rhea" id="RHEA-COMP:9953"/>
        <dbReference type="ChEBI" id="CHEBI:15378"/>
        <dbReference type="ChEBI" id="CHEBI:57453"/>
        <dbReference type="ChEBI" id="CHEBI:78530"/>
        <dbReference type="ChEBI" id="CHEBI:78844"/>
        <dbReference type="ChEBI" id="CHEBI:195366"/>
        <dbReference type="EC" id="2.1.2.9"/>
    </reaction>
</comment>
<dbReference type="InterPro" id="IPR005794">
    <property type="entry name" value="Fmt"/>
</dbReference>
<dbReference type="NCBIfam" id="TIGR00460">
    <property type="entry name" value="fmt"/>
    <property type="match status" value="1"/>
</dbReference>
<accession>A0A520N301</accession>
<dbReference type="InterPro" id="IPR044135">
    <property type="entry name" value="Met-tRNA-FMT_C"/>
</dbReference>
<protein>
    <recommendedName>
        <fullName evidence="2 5">Methionyl-tRNA formyltransferase</fullName>
        <ecNumber evidence="2 5">2.1.2.9</ecNumber>
    </recommendedName>
</protein>
<dbReference type="InterPro" id="IPR005793">
    <property type="entry name" value="Formyl_trans_C"/>
</dbReference>
<evidence type="ECO:0000256" key="3">
    <source>
        <dbReference type="ARBA" id="ARBA00022679"/>
    </source>
</evidence>
<dbReference type="SUPFAM" id="SSF53328">
    <property type="entry name" value="Formyltransferase"/>
    <property type="match status" value="1"/>
</dbReference>
<evidence type="ECO:0000313" key="8">
    <source>
        <dbReference type="EMBL" id="RZO27877.1"/>
    </source>
</evidence>
<evidence type="ECO:0000256" key="4">
    <source>
        <dbReference type="ARBA" id="ARBA00022917"/>
    </source>
</evidence>
<name>A0A520N301_9GAMM</name>
<comment type="function">
    <text evidence="5">Attaches a formyl group to the free amino group of methionyl-tRNA(fMet). The formyl group appears to play a dual role in the initiator identity of N-formylmethionyl-tRNA by promoting its recognition by IF2 and preventing the misappropriation of this tRNA by the elongation apparatus.</text>
</comment>
<dbReference type="EC" id="2.1.2.9" evidence="2 5"/>
<dbReference type="CDD" id="cd08646">
    <property type="entry name" value="FMT_core_Met-tRNA-FMT_N"/>
    <property type="match status" value="1"/>
</dbReference>
<dbReference type="EMBL" id="SHBJ01000025">
    <property type="protein sequence ID" value="RZO27877.1"/>
    <property type="molecule type" value="Genomic_DNA"/>
</dbReference>
<keyword evidence="3 5" id="KW-0808">Transferase</keyword>
<evidence type="ECO:0000313" key="9">
    <source>
        <dbReference type="Proteomes" id="UP000315283"/>
    </source>
</evidence>
<dbReference type="HAMAP" id="MF_00182">
    <property type="entry name" value="Formyl_trans"/>
    <property type="match status" value="1"/>
</dbReference>
<dbReference type="GO" id="GO:0004479">
    <property type="term" value="F:methionyl-tRNA formyltransferase activity"/>
    <property type="evidence" value="ECO:0007669"/>
    <property type="project" value="UniProtKB-UniRule"/>
</dbReference>
<dbReference type="AlphaFoldDB" id="A0A520N301"/>
<dbReference type="Pfam" id="PF00551">
    <property type="entry name" value="Formyl_trans_N"/>
    <property type="match status" value="1"/>
</dbReference>
<dbReference type="InterPro" id="IPR011034">
    <property type="entry name" value="Formyl_transferase-like_C_sf"/>
</dbReference>
<evidence type="ECO:0000256" key="2">
    <source>
        <dbReference type="ARBA" id="ARBA00012261"/>
    </source>
</evidence>
<gene>
    <name evidence="5" type="primary">fmt</name>
    <name evidence="8" type="ORF">EVA97_03540</name>
</gene>
<dbReference type="PANTHER" id="PTHR11138">
    <property type="entry name" value="METHIONYL-TRNA FORMYLTRANSFERASE"/>
    <property type="match status" value="1"/>
</dbReference>
<evidence type="ECO:0000259" key="7">
    <source>
        <dbReference type="Pfam" id="PF02911"/>
    </source>
</evidence>
<dbReference type="SUPFAM" id="SSF50486">
    <property type="entry name" value="FMT C-terminal domain-like"/>
    <property type="match status" value="1"/>
</dbReference>
<comment type="similarity">
    <text evidence="1 5">Belongs to the Fmt family.</text>
</comment>
<dbReference type="InterPro" id="IPR036477">
    <property type="entry name" value="Formyl_transf_N_sf"/>
</dbReference>
<evidence type="ECO:0000256" key="5">
    <source>
        <dbReference type="HAMAP-Rule" id="MF_00182"/>
    </source>
</evidence>
<dbReference type="Pfam" id="PF02911">
    <property type="entry name" value="Formyl_trans_C"/>
    <property type="match status" value="1"/>
</dbReference>
<sequence length="306" mass="34247">MNILFAGSPKSSSKILKYLAGLKEVHIKGVITQPDKRGKRGGDLKDSEVSKVANALHLKVLKPISLDERIFKDEIESLDTDFLVVVAYGKLLPKWLLRHPKIMAVNVHFSILPIYRGASPIQSALINGDSHSGVSFMQMTDALDEGPVILNKSLEINKDDNKITLEEKLTDLSIKNILKVLENLKKGSITPSEQNHSLATYCTKIAKNDSLIDFKDSATNIINKFKAYFEWPGLSFMHKENRIKIHEISIVNEESSGVAGSFNRIDSSGIYFNTSDLLVVITYLQFPNKNIISSLDAFNSYRSFFE</sequence>
<dbReference type="Gene3D" id="3.40.50.12230">
    <property type="match status" value="1"/>
</dbReference>
<evidence type="ECO:0000256" key="1">
    <source>
        <dbReference type="ARBA" id="ARBA00010699"/>
    </source>
</evidence>
<dbReference type="CDD" id="cd08704">
    <property type="entry name" value="Met_tRNA_FMT_C"/>
    <property type="match status" value="1"/>
</dbReference>
<proteinExistence type="inferred from homology"/>
<comment type="caution">
    <text evidence="8">The sequence shown here is derived from an EMBL/GenBank/DDBJ whole genome shotgun (WGS) entry which is preliminary data.</text>
</comment>
<reference evidence="8 9" key="1">
    <citation type="submission" date="2019-02" db="EMBL/GenBank/DDBJ databases">
        <title>Prokaryotic population dynamics and viral predation in marine succession experiment using metagenomics: the confinement effect.</title>
        <authorList>
            <person name="Haro-Moreno J.M."/>
            <person name="Rodriguez-Valera F."/>
            <person name="Lopez-Perez M."/>
        </authorList>
    </citation>
    <scope>NUCLEOTIDE SEQUENCE [LARGE SCALE GENOMIC DNA]</scope>
    <source>
        <strain evidence="8">MED-G164</strain>
    </source>
</reference>
<dbReference type="GO" id="GO:0005829">
    <property type="term" value="C:cytosol"/>
    <property type="evidence" value="ECO:0007669"/>
    <property type="project" value="TreeGrafter"/>
</dbReference>
<organism evidence="8 9">
    <name type="scientific">SAR86 cluster bacterium</name>
    <dbReference type="NCBI Taxonomy" id="2030880"/>
    <lineage>
        <taxon>Bacteria</taxon>
        <taxon>Pseudomonadati</taxon>
        <taxon>Pseudomonadota</taxon>
        <taxon>Gammaproteobacteria</taxon>
        <taxon>SAR86 cluster</taxon>
    </lineage>
</organism>
<keyword evidence="4 5" id="KW-0648">Protein biosynthesis</keyword>